<keyword evidence="2" id="KW-1185">Reference proteome</keyword>
<organism evidence="1 2">
    <name type="scientific">Thermodesulfovibrio aggregans</name>
    <dbReference type="NCBI Taxonomy" id="86166"/>
    <lineage>
        <taxon>Bacteria</taxon>
        <taxon>Pseudomonadati</taxon>
        <taxon>Nitrospirota</taxon>
        <taxon>Thermodesulfovibrionia</taxon>
        <taxon>Thermodesulfovibrionales</taxon>
        <taxon>Thermodesulfovibrionaceae</taxon>
        <taxon>Thermodesulfovibrio</taxon>
    </lineage>
</organism>
<sequence length="321" mass="37659">MDIEKAKEIINHVVSSTEQRWRQYETSWNEIDEVFIKRGYERGGFEAWKFAEELDKAGIFSISELGKILPSELHCKSYDRDFAGSLSKTFYENAKKGVYGENGRKFYHAVECFLKRDARKGQSFWEILWQMLQSCFFLERNFKGSFKSYLLEKFREIFNPAVNDLTKLEKAFLSLSYDEYSKLKKSILKERKLAGIGPNMFDFIFADIKESAFAKEIIKLDSSNIRFFKVTGIGKLFGFSINQDEEETKDKIRDFLKTLNLPYTVRQINEGVYTYCSRTEGERFGYCLSEDKCSSCAVRELCDRDFKALEERGVIKIFFDF</sequence>
<evidence type="ECO:0000313" key="2">
    <source>
        <dbReference type="Proteomes" id="UP000054976"/>
    </source>
</evidence>
<evidence type="ECO:0000313" key="1">
    <source>
        <dbReference type="EMBL" id="GAQ95380.1"/>
    </source>
</evidence>
<dbReference type="OrthoDB" id="9783236at2"/>
<accession>A0A0U9HRD0</accession>
<name>A0A0U9HRD0_9BACT</name>
<dbReference type="EMBL" id="BCNO01000002">
    <property type="protein sequence ID" value="GAQ95380.1"/>
    <property type="molecule type" value="Genomic_DNA"/>
</dbReference>
<protein>
    <submittedName>
        <fullName evidence="1">Uncharacterized protein</fullName>
    </submittedName>
</protein>
<dbReference type="AlphaFoldDB" id="A0A0U9HRD0"/>
<gene>
    <name evidence="1" type="ORF">TAGGR_2270</name>
</gene>
<dbReference type="RefSeq" id="WP_059176816.1">
    <property type="nucleotide sequence ID" value="NZ_BCNO01000002.1"/>
</dbReference>
<proteinExistence type="predicted"/>
<comment type="caution">
    <text evidence="1">The sequence shown here is derived from an EMBL/GenBank/DDBJ whole genome shotgun (WGS) entry which is preliminary data.</text>
</comment>
<dbReference type="Proteomes" id="UP000054976">
    <property type="component" value="Unassembled WGS sequence"/>
</dbReference>
<dbReference type="STRING" id="86166.TAGGR_2270"/>
<reference evidence="2" key="1">
    <citation type="submission" date="2016-01" db="EMBL/GenBank/DDBJ databases">
        <title>Draft genome sequence of Thermodesulfovibrio aggregans strain TGE-P1.</title>
        <authorList>
            <person name="Sekiguchi Y."/>
            <person name="Ohashi A."/>
            <person name="Matsuura N."/>
            <person name="Tourlousse M.D."/>
        </authorList>
    </citation>
    <scope>NUCLEOTIDE SEQUENCE [LARGE SCALE GENOMIC DNA]</scope>
    <source>
        <strain evidence="2">TGE-P1</strain>
    </source>
</reference>